<organism evidence="2 3">
    <name type="scientific">Paenibacillus alba</name>
    <dbReference type="NCBI Taxonomy" id="1197127"/>
    <lineage>
        <taxon>Bacteria</taxon>
        <taxon>Bacillati</taxon>
        <taxon>Bacillota</taxon>
        <taxon>Bacilli</taxon>
        <taxon>Bacillales</taxon>
        <taxon>Paenibacillaceae</taxon>
        <taxon>Paenibacillus</taxon>
    </lineage>
</organism>
<dbReference type="Proteomes" id="UP001338137">
    <property type="component" value="Unassembled WGS sequence"/>
</dbReference>
<keyword evidence="3" id="KW-1185">Reference proteome</keyword>
<reference evidence="2 3" key="1">
    <citation type="submission" date="2023-03" db="EMBL/GenBank/DDBJ databases">
        <title>Bacillus Genome Sequencing.</title>
        <authorList>
            <person name="Dunlap C."/>
        </authorList>
    </citation>
    <scope>NUCLEOTIDE SEQUENCE [LARGE SCALE GENOMIC DNA]</scope>
    <source>
        <strain evidence="2 3">BD-533</strain>
    </source>
</reference>
<evidence type="ECO:0000256" key="1">
    <source>
        <dbReference type="SAM" id="Phobius"/>
    </source>
</evidence>
<accession>A0ABU6GA20</accession>
<evidence type="ECO:0000313" key="2">
    <source>
        <dbReference type="EMBL" id="MEC0230112.1"/>
    </source>
</evidence>
<feature type="transmembrane region" description="Helical" evidence="1">
    <location>
        <begin position="147"/>
        <end position="165"/>
    </location>
</feature>
<evidence type="ECO:0000313" key="3">
    <source>
        <dbReference type="Proteomes" id="UP001338137"/>
    </source>
</evidence>
<feature type="transmembrane region" description="Helical" evidence="1">
    <location>
        <begin position="7"/>
        <end position="25"/>
    </location>
</feature>
<dbReference type="RefSeq" id="WP_326074182.1">
    <property type="nucleotide sequence ID" value="NZ_JARLKY010000062.1"/>
</dbReference>
<sequence length="230" mass="27092">MMKTLNNRYLFIFLGLFSIITVGVYEFFKDQTYYEFLIWNLFLAWIPYLLALAASYIHKQKYTILQVILLLVFALGWLLFLPNSPYVLTDFIHLTIMKHTYAQNGNLTYRYWYDFYTIFLFAWNGLLLGCSSMYIMHLIARRMFNAFLSWIGIGVTSLLCGYGILLGREYRLNSWDALLDTNIWGVLRMTLSRESFLFCFVVGLVVLLVYATFYFFINGLGTSTRSDQHH</sequence>
<keyword evidence="1" id="KW-0472">Membrane</keyword>
<feature type="transmembrane region" description="Helical" evidence="1">
    <location>
        <begin position="195"/>
        <end position="217"/>
    </location>
</feature>
<feature type="transmembrane region" description="Helical" evidence="1">
    <location>
        <begin position="115"/>
        <end position="135"/>
    </location>
</feature>
<proteinExistence type="predicted"/>
<feature type="transmembrane region" description="Helical" evidence="1">
    <location>
        <begin position="64"/>
        <end position="81"/>
    </location>
</feature>
<name>A0ABU6GA20_9BACL</name>
<gene>
    <name evidence="2" type="ORF">P4I72_23545</name>
</gene>
<comment type="caution">
    <text evidence="2">The sequence shown here is derived from an EMBL/GenBank/DDBJ whole genome shotgun (WGS) entry which is preliminary data.</text>
</comment>
<dbReference type="InterPro" id="IPR009793">
    <property type="entry name" value="DUF1361"/>
</dbReference>
<protein>
    <submittedName>
        <fullName evidence="2">DUF1361 domain-containing protein</fullName>
    </submittedName>
</protein>
<keyword evidence="1" id="KW-1133">Transmembrane helix</keyword>
<dbReference type="Pfam" id="PF07099">
    <property type="entry name" value="DUF1361"/>
    <property type="match status" value="1"/>
</dbReference>
<feature type="transmembrane region" description="Helical" evidence="1">
    <location>
        <begin position="37"/>
        <end position="57"/>
    </location>
</feature>
<keyword evidence="1" id="KW-0812">Transmembrane</keyword>
<dbReference type="EMBL" id="JARLKY010000062">
    <property type="protein sequence ID" value="MEC0230112.1"/>
    <property type="molecule type" value="Genomic_DNA"/>
</dbReference>